<evidence type="ECO:0000256" key="1">
    <source>
        <dbReference type="SAM" id="MobiDB-lite"/>
    </source>
</evidence>
<feature type="domain" description="Phage-Barnase-EndoU-ColicinE5/D-RelE like nuclease 2" evidence="3">
    <location>
        <begin position="283"/>
        <end position="413"/>
    </location>
</feature>
<evidence type="ECO:0000313" key="4">
    <source>
        <dbReference type="EMBL" id="BBJ05160.1"/>
    </source>
</evidence>
<feature type="domain" description="Phage head morphogenesis" evidence="2">
    <location>
        <begin position="54"/>
        <end position="170"/>
    </location>
</feature>
<feature type="region of interest" description="Disordered" evidence="1">
    <location>
        <begin position="196"/>
        <end position="261"/>
    </location>
</feature>
<reference evidence="4" key="1">
    <citation type="submission" date="2019-03" db="EMBL/GenBank/DDBJ databases">
        <title>Whole genome analysis of nitrate-reducing bacteria Marinobacter hydrocarbonoclasticus YB03.</title>
        <authorList>
            <person name="Azam A.H."/>
            <person name="Yuk S.R."/>
            <person name="Kamarisima K."/>
            <person name="Miyanaga K."/>
            <person name="Tanji Y."/>
        </authorList>
    </citation>
    <scope>NUCLEOTIDE SEQUENCE</scope>
    <source>
        <strain evidence="4">YB03</strain>
    </source>
</reference>
<gene>
    <name evidence="4" type="ORF">YBY_30090</name>
</gene>
<organism evidence="4">
    <name type="scientific">Marinobacter nauticus</name>
    <name type="common">Marinobacter hydrocarbonoclasticus</name>
    <name type="synonym">Marinobacter aquaeolei</name>
    <dbReference type="NCBI Taxonomy" id="2743"/>
    <lineage>
        <taxon>Bacteria</taxon>
        <taxon>Pseudomonadati</taxon>
        <taxon>Pseudomonadota</taxon>
        <taxon>Gammaproteobacteria</taxon>
        <taxon>Pseudomonadales</taxon>
        <taxon>Marinobacteraceae</taxon>
        <taxon>Marinobacter</taxon>
    </lineage>
</organism>
<protein>
    <recommendedName>
        <fullName evidence="5">Phage Mu protein F like protein</fullName>
    </recommendedName>
</protein>
<dbReference type="Pfam" id="PF18810">
    <property type="entry name" value="PBECR2"/>
    <property type="match status" value="1"/>
</dbReference>
<sequence>MASTRYGSLPFREQIEFFRRKLNIPTRSWVDVYASENDWGFAVAGANRRDLLQDFRTAIDKVIADGGTLDSFRKDFDSIVRSHGWDYNGGRNWRSRVIYETNLWQSYNAGRQEQLNAARSAMPYRRYRHSLAVEDPREEHLAWDGLILRSDDPWWDAHTPMNGWGCKCYVEGLTELDLEELGKSGPDTAPDIEWETREIGQRSSGGPRRVQVPKGIDPGFEHAPGQSRLQSAQPPELPGALRTSTAAPGLPNRRAGDGMPAPRALPRDTLLPQSLPEEDYVQAFLDVFGATPEQPTVFRDVVGDALVIGQELFRDRKTGGLKANKRGRGPYMRVLAEAIRNPDEVWVRLERMGARDELVVRRRYLARFTLPGKDVPTLAVFEAGAEGWAGITAFQAEEEAYLQAARMGIRLYRRGEE</sequence>
<dbReference type="InterPro" id="IPR041110">
    <property type="entry name" value="PBECR2"/>
</dbReference>
<dbReference type="Pfam" id="PF04233">
    <property type="entry name" value="Phage_Mu_F"/>
    <property type="match status" value="1"/>
</dbReference>
<evidence type="ECO:0008006" key="5">
    <source>
        <dbReference type="Google" id="ProtNLM"/>
    </source>
</evidence>
<proteinExistence type="predicted"/>
<evidence type="ECO:0000259" key="3">
    <source>
        <dbReference type="Pfam" id="PF18810"/>
    </source>
</evidence>
<accession>A0A455W7I4</accession>
<dbReference type="EMBL" id="AP019537">
    <property type="protein sequence ID" value="BBJ05160.1"/>
    <property type="molecule type" value="Genomic_DNA"/>
</dbReference>
<dbReference type="AlphaFoldDB" id="A0A455W7I4"/>
<evidence type="ECO:0000259" key="2">
    <source>
        <dbReference type="Pfam" id="PF04233"/>
    </source>
</evidence>
<name>A0A455W7I4_MARNT</name>
<dbReference type="InterPro" id="IPR006528">
    <property type="entry name" value="Phage_head_morphogenesis_dom"/>
</dbReference>